<keyword evidence="2" id="KW-1185">Reference proteome</keyword>
<sequence length="50" mass="5829">MSDSKWVFKTKYKADGTIERRKTKLVARGFQQTPSLNYDETFNSDVKLAQ</sequence>
<evidence type="ECO:0000313" key="1">
    <source>
        <dbReference type="EMBL" id="KYP65125.1"/>
    </source>
</evidence>
<organism evidence="1 2">
    <name type="scientific">Cajanus cajan</name>
    <name type="common">Pigeon pea</name>
    <name type="synonym">Cajanus indicus</name>
    <dbReference type="NCBI Taxonomy" id="3821"/>
    <lineage>
        <taxon>Eukaryota</taxon>
        <taxon>Viridiplantae</taxon>
        <taxon>Streptophyta</taxon>
        <taxon>Embryophyta</taxon>
        <taxon>Tracheophyta</taxon>
        <taxon>Spermatophyta</taxon>
        <taxon>Magnoliopsida</taxon>
        <taxon>eudicotyledons</taxon>
        <taxon>Gunneridae</taxon>
        <taxon>Pentapetalae</taxon>
        <taxon>rosids</taxon>
        <taxon>fabids</taxon>
        <taxon>Fabales</taxon>
        <taxon>Fabaceae</taxon>
        <taxon>Papilionoideae</taxon>
        <taxon>50 kb inversion clade</taxon>
        <taxon>NPAAA clade</taxon>
        <taxon>indigoferoid/millettioid clade</taxon>
        <taxon>Phaseoleae</taxon>
        <taxon>Cajanus</taxon>
    </lineage>
</organism>
<proteinExistence type="predicted"/>
<reference evidence="1 2" key="1">
    <citation type="journal article" date="2012" name="Nat. Biotechnol.">
        <title>Draft genome sequence of pigeonpea (Cajanus cajan), an orphan legume crop of resource-poor farmers.</title>
        <authorList>
            <person name="Varshney R.K."/>
            <person name="Chen W."/>
            <person name="Li Y."/>
            <person name="Bharti A.K."/>
            <person name="Saxena R.K."/>
            <person name="Schlueter J.A."/>
            <person name="Donoghue M.T."/>
            <person name="Azam S."/>
            <person name="Fan G."/>
            <person name="Whaley A.M."/>
            <person name="Farmer A.D."/>
            <person name="Sheridan J."/>
            <person name="Iwata A."/>
            <person name="Tuteja R."/>
            <person name="Penmetsa R.V."/>
            <person name="Wu W."/>
            <person name="Upadhyaya H.D."/>
            <person name="Yang S.P."/>
            <person name="Shah T."/>
            <person name="Saxena K.B."/>
            <person name="Michael T."/>
            <person name="McCombie W.R."/>
            <person name="Yang B."/>
            <person name="Zhang G."/>
            <person name="Yang H."/>
            <person name="Wang J."/>
            <person name="Spillane C."/>
            <person name="Cook D.R."/>
            <person name="May G.D."/>
            <person name="Xu X."/>
            <person name="Jackson S.A."/>
        </authorList>
    </citation>
    <scope>NUCLEOTIDE SEQUENCE [LARGE SCALE GENOMIC DNA]</scope>
    <source>
        <strain evidence="2">cv. Asha</strain>
    </source>
</reference>
<accession>A0A151TDL3</accession>
<dbReference type="Gramene" id="C.cajan_11030.t">
    <property type="protein sequence ID" value="C.cajan_11030.t.cds1"/>
    <property type="gene ID" value="C.cajan_11030"/>
</dbReference>
<dbReference type="AlphaFoldDB" id="A0A151TDL3"/>
<protein>
    <recommendedName>
        <fullName evidence="3">Reverse transcriptase Ty1/copia-type domain-containing protein</fullName>
    </recommendedName>
</protein>
<evidence type="ECO:0000313" key="2">
    <source>
        <dbReference type="Proteomes" id="UP000075243"/>
    </source>
</evidence>
<dbReference type="Proteomes" id="UP000075243">
    <property type="component" value="Chromosome 6"/>
</dbReference>
<dbReference type="EMBL" id="CM003608">
    <property type="protein sequence ID" value="KYP65125.1"/>
    <property type="molecule type" value="Genomic_DNA"/>
</dbReference>
<gene>
    <name evidence="1" type="ORF">KK1_011354</name>
</gene>
<evidence type="ECO:0008006" key="3">
    <source>
        <dbReference type="Google" id="ProtNLM"/>
    </source>
</evidence>
<name>A0A151TDL3_CAJCA</name>